<dbReference type="OrthoDB" id="3178885at2759"/>
<dbReference type="AlphaFoldDB" id="A0A8H6JMJ1"/>
<evidence type="ECO:0000313" key="2">
    <source>
        <dbReference type="EMBL" id="KAF6815632.1"/>
    </source>
</evidence>
<gene>
    <name evidence="2" type="ORF">CMUS01_12405</name>
</gene>
<dbReference type="Gene3D" id="3.40.198.10">
    <property type="entry name" value="Delta-endotoxin CytB-like"/>
    <property type="match status" value="1"/>
</dbReference>
<proteinExistence type="predicted"/>
<sequence>MSAQNPIKFDAFSKLPHALVPAGIEVSKYARDYVKLETDKDTKQGTRRFDWTSFKASVVGYEGDYLAFNKFKGIVIDPNESTVQIMVERIVKFLFDVFSVPMQEGDIRALISTIVATFINVKEKSSNRFLDFNNSDDGHDSSWEYRIQLAFPIPDKPDHFYSLVTTIKLGADASNASEWWGLVPSSSKIFSATIDAMELIVMKSFQNPEQI</sequence>
<evidence type="ECO:0008006" key="4">
    <source>
        <dbReference type="Google" id="ProtNLM"/>
    </source>
</evidence>
<keyword evidence="3" id="KW-1185">Reference proteome</keyword>
<dbReference type="EMBL" id="WIGM01000696">
    <property type="protein sequence ID" value="KAF6815632.1"/>
    <property type="molecule type" value="Genomic_DNA"/>
</dbReference>
<name>A0A8H6JMJ1_9PEZI</name>
<dbReference type="Pfam" id="PF01338">
    <property type="entry name" value="Bac_thur_toxin"/>
    <property type="match status" value="1"/>
</dbReference>
<keyword evidence="1" id="KW-0749">Sporulation</keyword>
<dbReference type="Proteomes" id="UP000639643">
    <property type="component" value="Unassembled WGS sequence"/>
</dbReference>
<protein>
    <recommendedName>
        <fullName evidence="4">Delta-endotoxin CytB</fullName>
    </recommendedName>
</protein>
<comment type="caution">
    <text evidence="2">The sequence shown here is derived from an EMBL/GenBank/DDBJ whole genome shotgun (WGS) entry which is preliminary data.</text>
</comment>
<dbReference type="InterPro" id="IPR035918">
    <property type="entry name" value="CytB_endotoxin-like_sf"/>
</dbReference>
<accession>A0A8H6JMJ1</accession>
<evidence type="ECO:0000313" key="3">
    <source>
        <dbReference type="Proteomes" id="UP000639643"/>
    </source>
</evidence>
<organism evidence="2 3">
    <name type="scientific">Colletotrichum musicola</name>
    <dbReference type="NCBI Taxonomy" id="2175873"/>
    <lineage>
        <taxon>Eukaryota</taxon>
        <taxon>Fungi</taxon>
        <taxon>Dikarya</taxon>
        <taxon>Ascomycota</taxon>
        <taxon>Pezizomycotina</taxon>
        <taxon>Sordariomycetes</taxon>
        <taxon>Hypocreomycetidae</taxon>
        <taxon>Glomerellales</taxon>
        <taxon>Glomerellaceae</taxon>
        <taxon>Colletotrichum</taxon>
        <taxon>Colletotrichum orchidearum species complex</taxon>
    </lineage>
</organism>
<evidence type="ECO:0000256" key="1">
    <source>
        <dbReference type="ARBA" id="ARBA00022969"/>
    </source>
</evidence>
<dbReference type="SUPFAM" id="SSF55676">
    <property type="entry name" value="CytB endotoxin-like"/>
    <property type="match status" value="1"/>
</dbReference>
<dbReference type="InterPro" id="IPR001615">
    <property type="entry name" value="Endotoxin_CytB"/>
</dbReference>
<reference evidence="2" key="1">
    <citation type="journal article" date="2020" name="Phytopathology">
        <title>Genome Sequence Resources of Colletotrichum truncatum, C. plurivorum, C. musicola, and C. sojae: Four Species Pathogenic to Soybean (Glycine max).</title>
        <authorList>
            <person name="Rogerio F."/>
            <person name="Boufleur T.R."/>
            <person name="Ciampi-Guillardi M."/>
            <person name="Sukno S.A."/>
            <person name="Thon M.R."/>
            <person name="Massola Junior N.S."/>
            <person name="Baroncelli R."/>
        </authorList>
    </citation>
    <scope>NUCLEOTIDE SEQUENCE</scope>
    <source>
        <strain evidence="2">LFN0074</strain>
    </source>
</reference>
<dbReference type="GO" id="GO:0005576">
    <property type="term" value="C:extracellular region"/>
    <property type="evidence" value="ECO:0007669"/>
    <property type="project" value="InterPro"/>
</dbReference>
<dbReference type="GO" id="GO:0030435">
    <property type="term" value="P:sporulation resulting in formation of a cellular spore"/>
    <property type="evidence" value="ECO:0007669"/>
    <property type="project" value="UniProtKB-KW"/>
</dbReference>